<dbReference type="InterPro" id="IPR001670">
    <property type="entry name" value="ADH_Fe/GldA"/>
</dbReference>
<evidence type="ECO:0000259" key="6">
    <source>
        <dbReference type="Pfam" id="PF25137"/>
    </source>
</evidence>
<keyword evidence="8" id="KW-1185">Reference proteome</keyword>
<comment type="similarity">
    <text evidence="2">Belongs to the iron-containing alcohol dehydrogenase family.</text>
</comment>
<dbReference type="Pfam" id="PF00465">
    <property type="entry name" value="Fe-ADH"/>
    <property type="match status" value="1"/>
</dbReference>
<dbReference type="CDD" id="cd08182">
    <property type="entry name" value="HEPD"/>
    <property type="match status" value="1"/>
</dbReference>
<gene>
    <name evidence="7" type="ORF">SAMN05443245_7049</name>
</gene>
<proteinExistence type="inferred from homology"/>
<evidence type="ECO:0000313" key="7">
    <source>
        <dbReference type="EMBL" id="SDR51888.1"/>
    </source>
</evidence>
<feature type="domain" description="Alcohol dehydrogenase iron-type/glycerol dehydrogenase GldA" evidence="5">
    <location>
        <begin position="9"/>
        <end position="174"/>
    </location>
</feature>
<dbReference type="OrthoDB" id="9815791at2"/>
<dbReference type="Gene3D" id="3.40.50.1970">
    <property type="match status" value="1"/>
</dbReference>
<dbReference type="InterPro" id="IPR035873">
    <property type="entry name" value="PhpC"/>
</dbReference>
<name>A0A1H1JPC6_9BURK</name>
<dbReference type="GO" id="GO:0017000">
    <property type="term" value="P:antibiotic biosynthetic process"/>
    <property type="evidence" value="ECO:0007669"/>
    <property type="project" value="InterPro"/>
</dbReference>
<evidence type="ECO:0000256" key="1">
    <source>
        <dbReference type="ARBA" id="ARBA00001962"/>
    </source>
</evidence>
<dbReference type="PANTHER" id="PTHR11496">
    <property type="entry name" value="ALCOHOL DEHYDROGENASE"/>
    <property type="match status" value="1"/>
</dbReference>
<evidence type="ECO:0000256" key="2">
    <source>
        <dbReference type="ARBA" id="ARBA00007358"/>
    </source>
</evidence>
<protein>
    <submittedName>
        <fullName evidence="7">Phosphonate metabolism-associated iron-containing alcohol dehydrogenase</fullName>
    </submittedName>
</protein>
<dbReference type="InterPro" id="IPR018211">
    <property type="entry name" value="ADH_Fe_CS"/>
</dbReference>
<keyword evidence="3" id="KW-0560">Oxidoreductase</keyword>
<dbReference type="InterPro" id="IPR056798">
    <property type="entry name" value="ADH_Fe_C"/>
</dbReference>
<dbReference type="RefSeq" id="WP_074772540.1">
    <property type="nucleotide sequence ID" value="NZ_FNKP01000003.1"/>
</dbReference>
<dbReference type="Gene3D" id="1.20.1090.10">
    <property type="entry name" value="Dehydroquinate synthase-like - alpha domain"/>
    <property type="match status" value="1"/>
</dbReference>
<dbReference type="GO" id="GO:0046872">
    <property type="term" value="F:metal ion binding"/>
    <property type="evidence" value="ECO:0007669"/>
    <property type="project" value="InterPro"/>
</dbReference>
<evidence type="ECO:0000256" key="3">
    <source>
        <dbReference type="ARBA" id="ARBA00023002"/>
    </source>
</evidence>
<dbReference type="InterPro" id="IPR017775">
    <property type="entry name" value="ADH_Fe_PsrA-like"/>
</dbReference>
<dbReference type="NCBIfam" id="TIGR03405">
    <property type="entry name" value="Phn_Fe-ADH"/>
    <property type="match status" value="1"/>
</dbReference>
<organism evidence="7 8">
    <name type="scientific">Paraburkholderia fungorum</name>
    <dbReference type="NCBI Taxonomy" id="134537"/>
    <lineage>
        <taxon>Bacteria</taxon>
        <taxon>Pseudomonadati</taxon>
        <taxon>Pseudomonadota</taxon>
        <taxon>Betaproteobacteria</taxon>
        <taxon>Burkholderiales</taxon>
        <taxon>Burkholderiaceae</taxon>
        <taxon>Paraburkholderia</taxon>
    </lineage>
</organism>
<evidence type="ECO:0000259" key="5">
    <source>
        <dbReference type="Pfam" id="PF00465"/>
    </source>
</evidence>
<dbReference type="EMBL" id="FNKP01000003">
    <property type="protein sequence ID" value="SDR51888.1"/>
    <property type="molecule type" value="Genomic_DNA"/>
</dbReference>
<evidence type="ECO:0000313" key="8">
    <source>
        <dbReference type="Proteomes" id="UP000183487"/>
    </source>
</evidence>
<dbReference type="SUPFAM" id="SSF56796">
    <property type="entry name" value="Dehydroquinate synthase-like"/>
    <property type="match status" value="1"/>
</dbReference>
<dbReference type="Proteomes" id="UP000183487">
    <property type="component" value="Unassembled WGS sequence"/>
</dbReference>
<keyword evidence="4" id="KW-0520">NAD</keyword>
<comment type="cofactor">
    <cofactor evidence="1">
        <name>Fe cation</name>
        <dbReference type="ChEBI" id="CHEBI:24875"/>
    </cofactor>
</comment>
<dbReference type="PANTHER" id="PTHR11496:SF102">
    <property type="entry name" value="ALCOHOL DEHYDROGENASE 4"/>
    <property type="match status" value="1"/>
</dbReference>
<dbReference type="InterPro" id="IPR039697">
    <property type="entry name" value="Alcohol_dehydrogenase_Fe"/>
</dbReference>
<feature type="domain" description="Fe-containing alcohol dehydrogenase-like C-terminal" evidence="6">
    <location>
        <begin position="185"/>
        <end position="346"/>
    </location>
</feature>
<dbReference type="Pfam" id="PF25137">
    <property type="entry name" value="ADH_Fe_C"/>
    <property type="match status" value="1"/>
</dbReference>
<dbReference type="SMR" id="A0A1H1JPC6"/>
<sequence length="374" mass="39772">MKTWSFHNPVRVRLGVDTLNEIGTLLNGRSYAIVTYPDTPFRAMTQRIETIAGPALACIDNVEANPSISMLRAACAQLAALPRLPEVLVALGGGSVMDSAKVLAAEHGEFEPMLAYLTQGRESGRRALPIIAIPTTSGTGSEVTSWATVWDPENDRKLSLSRDDLYPEAVLVDPRLVVGLPRVQTVASGLDALSHALESLWNVHANPVTRGLAVEAAREIIDALPQVAADPANLDARSQMALGALRAGLAFSNTRTALAHNISYAITLGHGVPHGLACSFSLPAVMQAALGADPACDAALEAIFGSLDEAPQHLADFLRALNVDTHPAAYGLVSGEWTRIVDEAFDGARGRNFIGSRAQFPSFDFEPTLLKEPS</sequence>
<dbReference type="PROSITE" id="PS00913">
    <property type="entry name" value="ADH_IRON_1"/>
    <property type="match status" value="1"/>
</dbReference>
<accession>A0A1H1JPC6</accession>
<dbReference type="GO" id="GO:0004022">
    <property type="term" value="F:alcohol dehydrogenase (NAD+) activity"/>
    <property type="evidence" value="ECO:0007669"/>
    <property type="project" value="TreeGrafter"/>
</dbReference>
<dbReference type="AlphaFoldDB" id="A0A1H1JPC6"/>
<evidence type="ECO:0000256" key="4">
    <source>
        <dbReference type="ARBA" id="ARBA00023027"/>
    </source>
</evidence>
<reference evidence="8" key="1">
    <citation type="submission" date="2016-10" db="EMBL/GenBank/DDBJ databases">
        <authorList>
            <person name="Varghese N."/>
        </authorList>
    </citation>
    <scope>NUCLEOTIDE SEQUENCE [LARGE SCALE GENOMIC DNA]</scope>
    <source>
        <strain evidence="8">GAS106B</strain>
    </source>
</reference>